<protein>
    <submittedName>
        <fullName evidence="1">Phage major capsid protein</fullName>
    </submittedName>
</protein>
<reference evidence="1" key="1">
    <citation type="submission" date="2022-11" db="EMBL/GenBank/DDBJ databases">
        <title>beta-Carotene-producing bacterium, Jeongeuplla avenae sp. nov., alleviates the salt stress of Arabidopsis seedlings.</title>
        <authorList>
            <person name="Jiang L."/>
            <person name="Lee J."/>
        </authorList>
    </citation>
    <scope>NUCLEOTIDE SEQUENCE</scope>
    <source>
        <strain evidence="1">DY_R2A_6</strain>
    </source>
</reference>
<keyword evidence="2" id="KW-1185">Reference proteome</keyword>
<dbReference type="Proteomes" id="UP001163223">
    <property type="component" value="Chromosome"/>
</dbReference>
<gene>
    <name evidence="1" type="ORF">OXU80_15370</name>
</gene>
<organism evidence="1 2">
    <name type="scientific">Antarcticirhabdus aurantiaca</name>
    <dbReference type="NCBI Taxonomy" id="2606717"/>
    <lineage>
        <taxon>Bacteria</taxon>
        <taxon>Pseudomonadati</taxon>
        <taxon>Pseudomonadota</taxon>
        <taxon>Alphaproteobacteria</taxon>
        <taxon>Hyphomicrobiales</taxon>
        <taxon>Aurantimonadaceae</taxon>
        <taxon>Antarcticirhabdus</taxon>
    </lineage>
</organism>
<dbReference type="EMBL" id="CP113520">
    <property type="protein sequence ID" value="WAJ26284.1"/>
    <property type="molecule type" value="Genomic_DNA"/>
</dbReference>
<evidence type="ECO:0000313" key="2">
    <source>
        <dbReference type="Proteomes" id="UP001163223"/>
    </source>
</evidence>
<evidence type="ECO:0000313" key="1">
    <source>
        <dbReference type="EMBL" id="WAJ26284.1"/>
    </source>
</evidence>
<sequence length="382" mass="41663">MDTLGPIETRSEDENDALAQATSAVEELRSAAEQRHTAHQTEVRGLNDRIASLETRLNRPGGTQTETRNEPTIEQRAFGNFLRHGQTNLTAEEQRALTVGVDANGGYTVPDNFVAELLRDVVNFSPVRQYARVMSVAGANVRMPKRTGNMTAQWVAEIGDRPETQPTYGEVELTPFEAACWVPVSNQLLEDSAFDLEAELRFDASEEFGRLEGVAFVSGDGVGKPKGILTEASIATITSGNASTLGTGPADKLVDLYYALNPAYRRNGTWAMNSKSLAAIRKLKDTQGNFLWSPGITAGQPETILGRPVIDLPDMPDVGANALPIIFGDFAQGYRIVDRVQLQVLRDPYTLATKGQTRFHFRRRVGGGVVKAEAFKALKIAV</sequence>
<proteinExistence type="predicted"/>
<name>A0ACD4NHP5_9HYPH</name>
<accession>A0ACD4NHP5</accession>